<dbReference type="AlphaFoldDB" id="A0AAD1RYS0"/>
<dbReference type="Proteomes" id="UP001295444">
    <property type="component" value="Chromosome 04"/>
</dbReference>
<organism evidence="1 2">
    <name type="scientific">Pelobates cultripes</name>
    <name type="common">Western spadefoot toad</name>
    <dbReference type="NCBI Taxonomy" id="61616"/>
    <lineage>
        <taxon>Eukaryota</taxon>
        <taxon>Metazoa</taxon>
        <taxon>Chordata</taxon>
        <taxon>Craniata</taxon>
        <taxon>Vertebrata</taxon>
        <taxon>Euteleostomi</taxon>
        <taxon>Amphibia</taxon>
        <taxon>Batrachia</taxon>
        <taxon>Anura</taxon>
        <taxon>Pelobatoidea</taxon>
        <taxon>Pelobatidae</taxon>
        <taxon>Pelobates</taxon>
    </lineage>
</organism>
<evidence type="ECO:0000313" key="2">
    <source>
        <dbReference type="Proteomes" id="UP001295444"/>
    </source>
</evidence>
<accession>A0AAD1RYS0</accession>
<dbReference type="EMBL" id="OW240915">
    <property type="protein sequence ID" value="CAH2283963.1"/>
    <property type="molecule type" value="Genomic_DNA"/>
</dbReference>
<reference evidence="1" key="1">
    <citation type="submission" date="2022-03" db="EMBL/GenBank/DDBJ databases">
        <authorList>
            <person name="Alioto T."/>
            <person name="Alioto T."/>
            <person name="Gomez Garrido J."/>
        </authorList>
    </citation>
    <scope>NUCLEOTIDE SEQUENCE</scope>
</reference>
<keyword evidence="2" id="KW-1185">Reference proteome</keyword>
<evidence type="ECO:0000313" key="1">
    <source>
        <dbReference type="EMBL" id="CAH2283963.1"/>
    </source>
</evidence>
<name>A0AAD1RYS0_PELCU</name>
<proteinExistence type="predicted"/>
<gene>
    <name evidence="1" type="ORF">PECUL_23A039252</name>
</gene>
<protein>
    <submittedName>
        <fullName evidence="1">Uncharacterized protein</fullName>
    </submittedName>
</protein>
<sequence length="156" mass="17822">MRWRPYISWTPHEKPSKSSQPFRIELRSLLALKAHRSVQLTRSSFYAHGNKSRKLLAWVLKTKLQRSFIANILDGKWKQCNATDDIAAAFCDFYSNLYNLTPATGTSPYMREYITLNLPLTVPNEAGNTLEEPFSPAELSLAIKTMPKAKTQTRTD</sequence>